<dbReference type="AlphaFoldDB" id="B3DXM2"/>
<accession>B3DXM2</accession>
<protein>
    <submittedName>
        <fullName evidence="1">Uncharacterized protein</fullName>
    </submittedName>
</protein>
<dbReference type="Proteomes" id="UP000009149">
    <property type="component" value="Chromosome"/>
</dbReference>
<gene>
    <name evidence="1" type="ordered locus">Minf_0196</name>
</gene>
<dbReference type="KEGG" id="min:Minf_0196"/>
<evidence type="ECO:0000313" key="1">
    <source>
        <dbReference type="EMBL" id="ACD82256.1"/>
    </source>
</evidence>
<dbReference type="HOGENOM" id="CLU_3357049_0_0_0"/>
<sequence length="36" mass="3967">MCLDKLNAVYLAPSSPPLKDYFNAWGTANPDLGLNR</sequence>
<dbReference type="EMBL" id="CP000975">
    <property type="protein sequence ID" value="ACD82256.1"/>
    <property type="molecule type" value="Genomic_DNA"/>
</dbReference>
<dbReference type="STRING" id="481448.Minf_0196"/>
<proteinExistence type="predicted"/>
<organism evidence="1 2">
    <name type="scientific">Methylacidiphilum infernorum (isolate V4)</name>
    <name type="common">Methylokorus infernorum (strain V4)</name>
    <dbReference type="NCBI Taxonomy" id="481448"/>
    <lineage>
        <taxon>Bacteria</taxon>
        <taxon>Pseudomonadati</taxon>
        <taxon>Verrucomicrobiota</taxon>
        <taxon>Methylacidiphilae</taxon>
        <taxon>Methylacidiphilales</taxon>
        <taxon>Methylacidiphilaceae</taxon>
        <taxon>Methylacidiphilum (ex Ratnadevi et al. 2023)</taxon>
    </lineage>
</organism>
<name>B3DXM2_METI4</name>
<reference evidence="1 2" key="1">
    <citation type="journal article" date="2008" name="Biol. Direct">
        <title>Complete genome sequence of the extremely acidophilic methanotroph isolate V4, Methylacidiphilum infernorum, a representative of the bacterial phylum Verrucomicrobia.</title>
        <authorList>
            <person name="Hou S."/>
            <person name="Makarova K.S."/>
            <person name="Saw J.H."/>
            <person name="Senin P."/>
            <person name="Ly B.V."/>
            <person name="Zhou Z."/>
            <person name="Ren Y."/>
            <person name="Wang J."/>
            <person name="Galperin M.Y."/>
            <person name="Omelchenko M.V."/>
            <person name="Wolf Y.I."/>
            <person name="Yutin N."/>
            <person name="Koonin E.V."/>
            <person name="Stott M.B."/>
            <person name="Mountain B.W."/>
            <person name="Crowe M.A."/>
            <person name="Smirnova A.V."/>
            <person name="Dunfield P.F."/>
            <person name="Feng L."/>
            <person name="Wang L."/>
            <person name="Alam M."/>
        </authorList>
    </citation>
    <scope>NUCLEOTIDE SEQUENCE [LARGE SCALE GENOMIC DNA]</scope>
    <source>
        <strain evidence="2">Isolate V4</strain>
    </source>
</reference>
<evidence type="ECO:0000313" key="2">
    <source>
        <dbReference type="Proteomes" id="UP000009149"/>
    </source>
</evidence>